<reference evidence="7" key="1">
    <citation type="journal article" date="2021" name="Front. Microbiol.">
        <title>Comprehensive Comparative Genomics and Phenotyping of Methylobacterium Species.</title>
        <authorList>
            <person name="Alessa O."/>
            <person name="Ogura Y."/>
            <person name="Fujitani Y."/>
            <person name="Takami H."/>
            <person name="Hayashi T."/>
            <person name="Sahin N."/>
            <person name="Tani A."/>
        </authorList>
    </citation>
    <scope>NUCLEOTIDE SEQUENCE</scope>
    <source>
        <strain evidence="7">DSM 14458</strain>
    </source>
</reference>
<keyword evidence="2" id="KW-0479">Metal-binding</keyword>
<name>A0ABQ4V062_9HYPH</name>
<dbReference type="CDD" id="cd03469">
    <property type="entry name" value="Rieske_RO_Alpha_N"/>
    <property type="match status" value="1"/>
</dbReference>
<dbReference type="InterPro" id="IPR036922">
    <property type="entry name" value="Rieske_2Fe-2S_sf"/>
</dbReference>
<evidence type="ECO:0000256" key="1">
    <source>
        <dbReference type="ARBA" id="ARBA00022714"/>
    </source>
</evidence>
<dbReference type="InterPro" id="IPR015881">
    <property type="entry name" value="ARHD_Rieske_2Fe_2S"/>
</dbReference>
<comment type="caution">
    <text evidence="7">The sequence shown here is derived from an EMBL/GenBank/DDBJ whole genome shotgun (WGS) entry which is preliminary data.</text>
</comment>
<protein>
    <submittedName>
        <fullName evidence="7">Oxidoreductase NdmD</fullName>
    </submittedName>
</protein>
<evidence type="ECO:0000259" key="6">
    <source>
        <dbReference type="PROSITE" id="PS51296"/>
    </source>
</evidence>
<evidence type="ECO:0000256" key="3">
    <source>
        <dbReference type="ARBA" id="ARBA00023002"/>
    </source>
</evidence>
<sequence>MSDPGQPQGWYAVALAADLDPGTSAGTRLFGAELVVWRDAAGSAHVWEDRCPHRGMRLSFGFVRGDHIACLYHGWQYDAAGQCRYIPAHPDLAVSPMIRARTYASLERLGLVWAAWGEEPGPPPDAGADSLTPLRSLYLDRPAARVRTAFADASKGGLASGLLRTTLAEIPVLVAVQPLADDRCAAHFLIDRPSDALTRSDRARVASACMAWRRSVEARSGERAAS</sequence>
<dbReference type="PANTHER" id="PTHR21266">
    <property type="entry name" value="IRON-SULFUR DOMAIN CONTAINING PROTEIN"/>
    <property type="match status" value="1"/>
</dbReference>
<dbReference type="RefSeq" id="WP_137828050.1">
    <property type="nucleotide sequence ID" value="NZ_BPRE01000017.1"/>
</dbReference>
<dbReference type="Pfam" id="PF00355">
    <property type="entry name" value="Rieske"/>
    <property type="match status" value="1"/>
</dbReference>
<evidence type="ECO:0000313" key="8">
    <source>
        <dbReference type="Proteomes" id="UP001055093"/>
    </source>
</evidence>
<dbReference type="Proteomes" id="UP001055093">
    <property type="component" value="Unassembled WGS sequence"/>
</dbReference>
<dbReference type="Gene3D" id="2.102.10.10">
    <property type="entry name" value="Rieske [2Fe-2S] iron-sulphur domain"/>
    <property type="match status" value="1"/>
</dbReference>
<keyword evidence="3" id="KW-0560">Oxidoreductase</keyword>
<accession>A0ABQ4V062</accession>
<evidence type="ECO:0000256" key="2">
    <source>
        <dbReference type="ARBA" id="ARBA00022723"/>
    </source>
</evidence>
<proteinExistence type="predicted"/>
<organism evidence="7 8">
    <name type="scientific">Methylorubrum suomiense</name>
    <dbReference type="NCBI Taxonomy" id="144191"/>
    <lineage>
        <taxon>Bacteria</taxon>
        <taxon>Pseudomonadati</taxon>
        <taxon>Pseudomonadota</taxon>
        <taxon>Alphaproteobacteria</taxon>
        <taxon>Hyphomicrobiales</taxon>
        <taxon>Methylobacteriaceae</taxon>
        <taxon>Methylorubrum</taxon>
    </lineage>
</organism>
<keyword evidence="8" id="KW-1185">Reference proteome</keyword>
<dbReference type="SUPFAM" id="SSF50022">
    <property type="entry name" value="ISP domain"/>
    <property type="match status" value="1"/>
</dbReference>
<dbReference type="PROSITE" id="PS51296">
    <property type="entry name" value="RIESKE"/>
    <property type="match status" value="1"/>
</dbReference>
<gene>
    <name evidence="7" type="primary">ndmD</name>
    <name evidence="7" type="ORF">BGCPKDLD_4415</name>
</gene>
<dbReference type="PANTHER" id="PTHR21266:SF60">
    <property type="entry name" value="3-KETOSTEROID-9-ALPHA-MONOOXYGENASE, OXYGENASE COMPONENT"/>
    <property type="match status" value="1"/>
</dbReference>
<dbReference type="InterPro" id="IPR017941">
    <property type="entry name" value="Rieske_2Fe-2S"/>
</dbReference>
<reference evidence="7" key="2">
    <citation type="submission" date="2021-08" db="EMBL/GenBank/DDBJ databases">
        <authorList>
            <person name="Tani A."/>
            <person name="Ola A."/>
            <person name="Ogura Y."/>
            <person name="Katsura K."/>
            <person name="Hayashi T."/>
        </authorList>
    </citation>
    <scope>NUCLEOTIDE SEQUENCE</scope>
    <source>
        <strain evidence="7">DSM 14458</strain>
    </source>
</reference>
<keyword evidence="1" id="KW-0001">2Fe-2S</keyword>
<feature type="domain" description="Rieske" evidence="6">
    <location>
        <begin position="11"/>
        <end position="114"/>
    </location>
</feature>
<evidence type="ECO:0000256" key="5">
    <source>
        <dbReference type="ARBA" id="ARBA00023014"/>
    </source>
</evidence>
<evidence type="ECO:0000313" key="7">
    <source>
        <dbReference type="EMBL" id="GJE77808.1"/>
    </source>
</evidence>
<keyword evidence="5" id="KW-0411">Iron-sulfur</keyword>
<dbReference type="InterPro" id="IPR050584">
    <property type="entry name" value="Cholesterol_7-desaturase"/>
</dbReference>
<dbReference type="EMBL" id="BPRE01000017">
    <property type="protein sequence ID" value="GJE77808.1"/>
    <property type="molecule type" value="Genomic_DNA"/>
</dbReference>
<keyword evidence="4" id="KW-0408">Iron</keyword>
<evidence type="ECO:0000256" key="4">
    <source>
        <dbReference type="ARBA" id="ARBA00023004"/>
    </source>
</evidence>
<dbReference type="PROSITE" id="PS00570">
    <property type="entry name" value="RING_HYDROXYL_ALPHA"/>
    <property type="match status" value="1"/>
</dbReference>